<protein>
    <submittedName>
        <fullName evidence="1">Uncharacterized protein</fullName>
    </submittedName>
</protein>
<evidence type="ECO:0000313" key="1">
    <source>
        <dbReference type="EMBL" id="GGX90026.1"/>
    </source>
</evidence>
<gene>
    <name evidence="1" type="ORF">GCM10007160_16840</name>
</gene>
<comment type="caution">
    <text evidence="1">The sequence shown here is derived from an EMBL/GenBank/DDBJ whole genome shotgun (WGS) entry which is preliminary data.</text>
</comment>
<reference evidence="2" key="1">
    <citation type="journal article" date="2019" name="Int. J. Syst. Evol. Microbiol.">
        <title>The Global Catalogue of Microorganisms (GCM) 10K type strain sequencing project: providing services to taxonomists for standard genome sequencing and annotation.</title>
        <authorList>
            <consortium name="The Broad Institute Genomics Platform"/>
            <consortium name="The Broad Institute Genome Sequencing Center for Infectious Disease"/>
            <person name="Wu L."/>
            <person name="Ma J."/>
        </authorList>
    </citation>
    <scope>NUCLEOTIDE SEQUENCE [LARGE SCALE GENOMIC DNA]</scope>
    <source>
        <strain evidence="2">KCTC 22228</strain>
    </source>
</reference>
<dbReference type="Proteomes" id="UP000653056">
    <property type="component" value="Unassembled WGS sequence"/>
</dbReference>
<sequence length="82" mass="9781">MAEHADLPPPPKMFFTQMRRATRLGYWLHKADREWQRQKQGGRYVLTLPRGRDPLLVTDDMREVKAWLNHRDAETREGEQHG</sequence>
<evidence type="ECO:0000313" key="2">
    <source>
        <dbReference type="Proteomes" id="UP000653056"/>
    </source>
</evidence>
<dbReference type="RefSeq" id="WP_189468113.1">
    <property type="nucleotide sequence ID" value="NZ_BMXS01000006.1"/>
</dbReference>
<keyword evidence="2" id="KW-1185">Reference proteome</keyword>
<organism evidence="1 2">
    <name type="scientific">Litchfieldella qijiaojingensis</name>
    <dbReference type="NCBI Taxonomy" id="980347"/>
    <lineage>
        <taxon>Bacteria</taxon>
        <taxon>Pseudomonadati</taxon>
        <taxon>Pseudomonadota</taxon>
        <taxon>Gammaproteobacteria</taxon>
        <taxon>Oceanospirillales</taxon>
        <taxon>Halomonadaceae</taxon>
        <taxon>Litchfieldella</taxon>
    </lineage>
</organism>
<name>A0ABQ2YPY3_9GAMM</name>
<proteinExistence type="predicted"/>
<accession>A0ABQ2YPY3</accession>
<dbReference type="EMBL" id="BMXS01000006">
    <property type="protein sequence ID" value="GGX90026.1"/>
    <property type="molecule type" value="Genomic_DNA"/>
</dbReference>